<feature type="domain" description="Thiamine pyrophosphate enzyme TPP-binding" evidence="2">
    <location>
        <begin position="50"/>
        <end position="208"/>
    </location>
</feature>
<dbReference type="Gene3D" id="3.40.50.970">
    <property type="match status" value="1"/>
</dbReference>
<dbReference type="EMBL" id="AP026709">
    <property type="protein sequence ID" value="BDQ38746.1"/>
    <property type="molecule type" value="Genomic_DNA"/>
</dbReference>
<dbReference type="PANTHER" id="PTHR48084">
    <property type="entry name" value="2-OXOGLUTARATE OXIDOREDUCTASE SUBUNIT KORB-RELATED"/>
    <property type="match status" value="1"/>
</dbReference>
<protein>
    <submittedName>
        <fullName evidence="3">MFS transporter</fullName>
    </submittedName>
</protein>
<dbReference type="InterPro" id="IPR029061">
    <property type="entry name" value="THDP-binding"/>
</dbReference>
<proteinExistence type="predicted"/>
<dbReference type="Pfam" id="PF02775">
    <property type="entry name" value="TPP_enzyme_C"/>
    <property type="match status" value="1"/>
</dbReference>
<dbReference type="InterPro" id="IPR011766">
    <property type="entry name" value="TPP_enzyme_TPP-bd"/>
</dbReference>
<evidence type="ECO:0000256" key="1">
    <source>
        <dbReference type="ARBA" id="ARBA00023002"/>
    </source>
</evidence>
<dbReference type="PANTHER" id="PTHR48084:SF3">
    <property type="entry name" value="SUBUNIT OF PYRUVATE:FLAVODOXIN OXIDOREDUCTASE"/>
    <property type="match status" value="1"/>
</dbReference>
<evidence type="ECO:0000313" key="4">
    <source>
        <dbReference type="Proteomes" id="UP001317742"/>
    </source>
</evidence>
<dbReference type="Proteomes" id="UP001317742">
    <property type="component" value="Chromosome"/>
</dbReference>
<reference evidence="3 4" key="1">
    <citation type="submission" date="2022-08" db="EMBL/GenBank/DDBJ databases">
        <title>Genome Sequence of the sulphate-reducing bacterium, Pseudodesulfovibrio sp. SYK.</title>
        <authorList>
            <person name="Kondo R."/>
            <person name="Kataoka T."/>
        </authorList>
    </citation>
    <scope>NUCLEOTIDE SEQUENCE [LARGE SCALE GENOMIC DNA]</scope>
    <source>
        <strain evidence="3 4">SYK</strain>
    </source>
</reference>
<sequence length="246" mass="26654">MAKARKVPAIIDNPMSFCPGCGHGIVIRLITECLEELGQDQNLIFALGVGCSSLLGGGLVTDRLHCPHGRASAVATGMKRVQPENTIVAYQGDGDAYSIGIAETINAAYRNENFTMIAINNTNYGMTGGQMSWTTMPGQVTTTSPLGRDCEITGNPLKFPELVASQFDVAFAARGAVTSPKHVNKLKKYIKNGLEAQLNGEGYSVIEVLSPCPTNWKLTPLNSMKRIDEELIPYYPLGVFKERKEN</sequence>
<dbReference type="RefSeq" id="WP_281761239.1">
    <property type="nucleotide sequence ID" value="NZ_AP026709.1"/>
</dbReference>
<name>A0ABM8B4K6_9BACT</name>
<evidence type="ECO:0000313" key="3">
    <source>
        <dbReference type="EMBL" id="BDQ38746.1"/>
    </source>
</evidence>
<keyword evidence="4" id="KW-1185">Reference proteome</keyword>
<organism evidence="3 4">
    <name type="scientific">Pseudodesulfovibrio nedwellii</name>
    <dbReference type="NCBI Taxonomy" id="2973072"/>
    <lineage>
        <taxon>Bacteria</taxon>
        <taxon>Pseudomonadati</taxon>
        <taxon>Thermodesulfobacteriota</taxon>
        <taxon>Desulfovibrionia</taxon>
        <taxon>Desulfovibrionales</taxon>
        <taxon>Desulfovibrionaceae</taxon>
    </lineage>
</organism>
<dbReference type="InterPro" id="IPR051457">
    <property type="entry name" value="2-oxoacid:Fd_oxidoreductase"/>
</dbReference>
<evidence type="ECO:0000259" key="2">
    <source>
        <dbReference type="Pfam" id="PF02775"/>
    </source>
</evidence>
<keyword evidence="1" id="KW-0560">Oxidoreductase</keyword>
<dbReference type="SUPFAM" id="SSF52518">
    <property type="entry name" value="Thiamin diphosphate-binding fold (THDP-binding)"/>
    <property type="match status" value="1"/>
</dbReference>
<gene>
    <name evidence="3" type="ORF">SYK_31060</name>
</gene>
<accession>A0ABM8B4K6</accession>